<dbReference type="Gene3D" id="3.40.50.1820">
    <property type="entry name" value="alpha/beta hydrolase"/>
    <property type="match status" value="1"/>
</dbReference>
<name>A0ABW3QQR5_9PSEU</name>
<accession>A0ABW3QQR5</accession>
<sequence>MNHTSTATVATLRVPDASLHYEVRGDGPLVVLVGAPMDARAFEPLADLLAADHTVLTTDPRGINRSEVDDRERDSTPELRADDLARLIAHLDVGPAVVLGSSGGAVSALALAQAHPELVRTVIAHEPPLDELVEDREELRERTDDMIATYLAGDRLGAWRKFLAIADIDMPVEAVEQMFGGDGDPQDRADEHYQYTRMLRPTVEFVPDVEALRASGARIVVAIGEASGGQLCERTSQALAERLGVEPTTFPGSHIGFVEDPERFAARLREVVAEG</sequence>
<gene>
    <name evidence="2" type="ORF">ACFQ3T_08600</name>
</gene>
<dbReference type="RefSeq" id="WP_380722080.1">
    <property type="nucleotide sequence ID" value="NZ_JBHTLK010000029.1"/>
</dbReference>
<dbReference type="InterPro" id="IPR000073">
    <property type="entry name" value="AB_hydrolase_1"/>
</dbReference>
<proteinExistence type="predicted"/>
<dbReference type="SUPFAM" id="SSF53474">
    <property type="entry name" value="alpha/beta-Hydrolases"/>
    <property type="match status" value="1"/>
</dbReference>
<reference evidence="3" key="1">
    <citation type="journal article" date="2019" name="Int. J. Syst. Evol. Microbiol.">
        <title>The Global Catalogue of Microorganisms (GCM) 10K type strain sequencing project: providing services to taxonomists for standard genome sequencing and annotation.</title>
        <authorList>
            <consortium name="The Broad Institute Genomics Platform"/>
            <consortium name="The Broad Institute Genome Sequencing Center for Infectious Disease"/>
            <person name="Wu L."/>
            <person name="Ma J."/>
        </authorList>
    </citation>
    <scope>NUCLEOTIDE SEQUENCE [LARGE SCALE GENOMIC DNA]</scope>
    <source>
        <strain evidence="3">CCUG 60214</strain>
    </source>
</reference>
<keyword evidence="3" id="KW-1185">Reference proteome</keyword>
<dbReference type="InterPro" id="IPR029058">
    <property type="entry name" value="AB_hydrolase_fold"/>
</dbReference>
<organism evidence="2 3">
    <name type="scientific">Saccharothrix hoggarensis</name>
    <dbReference type="NCBI Taxonomy" id="913853"/>
    <lineage>
        <taxon>Bacteria</taxon>
        <taxon>Bacillati</taxon>
        <taxon>Actinomycetota</taxon>
        <taxon>Actinomycetes</taxon>
        <taxon>Pseudonocardiales</taxon>
        <taxon>Pseudonocardiaceae</taxon>
        <taxon>Saccharothrix</taxon>
    </lineage>
</organism>
<dbReference type="Proteomes" id="UP001597168">
    <property type="component" value="Unassembled WGS sequence"/>
</dbReference>
<keyword evidence="2" id="KW-0378">Hydrolase</keyword>
<feature type="domain" description="AB hydrolase-1" evidence="1">
    <location>
        <begin position="30"/>
        <end position="266"/>
    </location>
</feature>
<evidence type="ECO:0000313" key="3">
    <source>
        <dbReference type="Proteomes" id="UP001597168"/>
    </source>
</evidence>
<protein>
    <submittedName>
        <fullName evidence="2">Alpha/beta fold hydrolase</fullName>
    </submittedName>
</protein>
<dbReference type="Pfam" id="PF12697">
    <property type="entry name" value="Abhydrolase_6"/>
    <property type="match status" value="1"/>
</dbReference>
<evidence type="ECO:0000259" key="1">
    <source>
        <dbReference type="Pfam" id="PF12697"/>
    </source>
</evidence>
<dbReference type="InterPro" id="IPR050228">
    <property type="entry name" value="Carboxylesterase_BioH"/>
</dbReference>
<comment type="caution">
    <text evidence="2">The sequence shown here is derived from an EMBL/GenBank/DDBJ whole genome shotgun (WGS) entry which is preliminary data.</text>
</comment>
<dbReference type="PANTHER" id="PTHR43194">
    <property type="entry name" value="HYDROLASE ALPHA/BETA FOLD FAMILY"/>
    <property type="match status" value="1"/>
</dbReference>
<dbReference type="EMBL" id="JBHTLK010000029">
    <property type="protein sequence ID" value="MFD1147183.1"/>
    <property type="molecule type" value="Genomic_DNA"/>
</dbReference>
<evidence type="ECO:0000313" key="2">
    <source>
        <dbReference type="EMBL" id="MFD1147183.1"/>
    </source>
</evidence>
<dbReference type="GO" id="GO:0016787">
    <property type="term" value="F:hydrolase activity"/>
    <property type="evidence" value="ECO:0007669"/>
    <property type="project" value="UniProtKB-KW"/>
</dbReference>
<dbReference type="PANTHER" id="PTHR43194:SF2">
    <property type="entry name" value="PEROXISOMAL MEMBRANE PROTEIN LPX1"/>
    <property type="match status" value="1"/>
</dbReference>